<evidence type="ECO:0000313" key="10">
    <source>
        <dbReference type="Proteomes" id="UP000183253"/>
    </source>
</evidence>
<dbReference type="GO" id="GO:0016746">
    <property type="term" value="F:acyltransferase activity"/>
    <property type="evidence" value="ECO:0007669"/>
    <property type="project" value="UniProtKB-KW"/>
</dbReference>
<dbReference type="GO" id="GO:0005886">
    <property type="term" value="C:plasma membrane"/>
    <property type="evidence" value="ECO:0007669"/>
    <property type="project" value="UniProtKB-SubCell"/>
</dbReference>
<sequence length="469" mass="53652">MLFNSFDFVFFFLIVGCITLLLNRMRKVQVRNAFLLLSSYIFYGSFNICFLSILLFITIVTYIGGLCLNKVSNKKLLTGFVVILSLLPLFTFKYSYFLLYEALRLPLAPDWTAGLILPVGISFFTFQALTYTIDLYRGKIECCKNIIDYSLFVSFFPTVLSGPIEKARNLMPQLKKPQSVSLNDVMTGVGFFAWGLFKKTVIADRLSQYVDWAYSSAEYVSGGTLALAVVFYSIQIYCDFSGYSDMAIGTARCIGIRLSNNFNFPYFSTKIKDFWRKWHISLTSWFTEYVYFSLGGNRVKMKARWIFNISMVFLLSGIWHGAAWNFLLWGVIHAMLYLSEYAVGLHKKEHRYMNLLQKSIAGCCVFLLVSFAWVFFRIDDISTIFMVFSKIASASLFDVMPGASTMTFAINLLLLILFGGCEIIMYRNREDGDAVMSRDTTALYGWICSLLLMTALFGCSNNSFVYFQF</sequence>
<dbReference type="EMBL" id="FNRI01000001">
    <property type="protein sequence ID" value="SEA00825.1"/>
    <property type="molecule type" value="Genomic_DNA"/>
</dbReference>
<dbReference type="AlphaFoldDB" id="A0A1H3XMY1"/>
<dbReference type="Proteomes" id="UP000183253">
    <property type="component" value="Unassembled WGS sequence"/>
</dbReference>
<keyword evidence="10" id="KW-1185">Reference proteome</keyword>
<feature type="transmembrane region" description="Helical" evidence="8">
    <location>
        <begin position="34"/>
        <end position="64"/>
    </location>
</feature>
<evidence type="ECO:0000256" key="2">
    <source>
        <dbReference type="ARBA" id="ARBA00010323"/>
    </source>
</evidence>
<proteinExistence type="inferred from homology"/>
<feature type="transmembrane region" description="Helical" evidence="8">
    <location>
        <begin position="217"/>
        <end position="238"/>
    </location>
</feature>
<evidence type="ECO:0000256" key="4">
    <source>
        <dbReference type="ARBA" id="ARBA00022692"/>
    </source>
</evidence>
<dbReference type="InterPro" id="IPR028362">
    <property type="entry name" value="AlgI"/>
</dbReference>
<name>A0A1H3XMY1_9BACT</name>
<comment type="subcellular location">
    <subcellularLocation>
        <location evidence="1">Cell membrane</location>
        <topology evidence="1">Multi-pass membrane protein</topology>
    </subcellularLocation>
</comment>
<feature type="transmembrane region" description="Helical" evidence="8">
    <location>
        <begin position="76"/>
        <end position="99"/>
    </location>
</feature>
<keyword evidence="3 7" id="KW-1003">Cell membrane</keyword>
<dbReference type="PANTHER" id="PTHR13285">
    <property type="entry name" value="ACYLTRANSFERASE"/>
    <property type="match status" value="1"/>
</dbReference>
<evidence type="ECO:0000256" key="5">
    <source>
        <dbReference type="ARBA" id="ARBA00022989"/>
    </source>
</evidence>
<comment type="similarity">
    <text evidence="2 7">Belongs to the membrane-bound acyltransferase family.</text>
</comment>
<evidence type="ECO:0000313" key="9">
    <source>
        <dbReference type="EMBL" id="SEA00825.1"/>
    </source>
</evidence>
<dbReference type="RefSeq" id="WP_010259477.1">
    <property type="nucleotide sequence ID" value="NZ_CAEG01000001.1"/>
</dbReference>
<feature type="transmembrane region" description="Helical" evidence="8">
    <location>
        <begin position="442"/>
        <end position="467"/>
    </location>
</feature>
<evidence type="ECO:0000256" key="1">
    <source>
        <dbReference type="ARBA" id="ARBA00004651"/>
    </source>
</evidence>
<feature type="transmembrane region" description="Helical" evidence="8">
    <location>
        <begin position="326"/>
        <end position="343"/>
    </location>
</feature>
<protein>
    <submittedName>
        <fullName evidence="9">D-alanyl-lipoteichoic acid acyltransferase DltB, MBOAT superfamily</fullName>
    </submittedName>
</protein>
<keyword evidence="7 9" id="KW-0808">Transferase</keyword>
<dbReference type="Pfam" id="PF03062">
    <property type="entry name" value="MBOAT"/>
    <property type="match status" value="1"/>
</dbReference>
<dbReference type="GO" id="GO:0042121">
    <property type="term" value="P:alginic acid biosynthetic process"/>
    <property type="evidence" value="ECO:0007669"/>
    <property type="project" value="InterPro"/>
</dbReference>
<evidence type="ECO:0000256" key="6">
    <source>
        <dbReference type="ARBA" id="ARBA00023136"/>
    </source>
</evidence>
<gene>
    <name evidence="9" type="ORF">SAMN05444145_101274</name>
</gene>
<dbReference type="STRING" id="1033731.SAMN05444145_101274"/>
<dbReference type="InterPro" id="IPR024194">
    <property type="entry name" value="Ac/AlaTfrase_AlgI/DltB"/>
</dbReference>
<feature type="transmembrane region" description="Helical" evidence="8">
    <location>
        <begin position="303"/>
        <end position="320"/>
    </location>
</feature>
<dbReference type="PIRSF" id="PIRSF500217">
    <property type="entry name" value="AlgI"/>
    <property type="match status" value="1"/>
</dbReference>
<evidence type="ECO:0000256" key="8">
    <source>
        <dbReference type="SAM" id="Phobius"/>
    </source>
</evidence>
<reference evidence="9 10" key="1">
    <citation type="submission" date="2016-10" db="EMBL/GenBank/DDBJ databases">
        <authorList>
            <person name="de Groot N.N."/>
        </authorList>
    </citation>
    <scope>NUCLEOTIDE SEQUENCE [LARGE SCALE GENOMIC DNA]</scope>
    <source>
        <strain evidence="9 10">DSM 25383</strain>
    </source>
</reference>
<evidence type="ECO:0000256" key="3">
    <source>
        <dbReference type="ARBA" id="ARBA00022475"/>
    </source>
</evidence>
<organism evidence="9 10">
    <name type="scientific">Alistipes timonensis JC136</name>
    <dbReference type="NCBI Taxonomy" id="1033731"/>
    <lineage>
        <taxon>Bacteria</taxon>
        <taxon>Pseudomonadati</taxon>
        <taxon>Bacteroidota</taxon>
        <taxon>Bacteroidia</taxon>
        <taxon>Bacteroidales</taxon>
        <taxon>Rikenellaceae</taxon>
        <taxon>Alistipes</taxon>
    </lineage>
</organism>
<dbReference type="OrthoDB" id="9805788at2"/>
<feature type="transmembrane region" description="Helical" evidence="8">
    <location>
        <begin position="396"/>
        <end position="421"/>
    </location>
</feature>
<feature type="transmembrane region" description="Helical" evidence="8">
    <location>
        <begin position="355"/>
        <end position="376"/>
    </location>
</feature>
<keyword evidence="5 8" id="KW-1133">Transmembrane helix</keyword>
<keyword evidence="4 8" id="KW-0812">Transmembrane</keyword>
<feature type="transmembrane region" description="Helical" evidence="8">
    <location>
        <begin position="111"/>
        <end position="129"/>
    </location>
</feature>
<feature type="transmembrane region" description="Helical" evidence="8">
    <location>
        <begin position="179"/>
        <end position="197"/>
    </location>
</feature>
<feature type="transmembrane region" description="Helical" evidence="8">
    <location>
        <begin position="6"/>
        <end position="22"/>
    </location>
</feature>
<dbReference type="PANTHER" id="PTHR13285:SF18">
    <property type="entry name" value="PROTEIN-CYSTEINE N-PALMITOYLTRANSFERASE RASP"/>
    <property type="match status" value="1"/>
</dbReference>
<dbReference type="PIRSF" id="PIRSF016636">
    <property type="entry name" value="AlgI_DltB"/>
    <property type="match status" value="1"/>
</dbReference>
<dbReference type="InterPro" id="IPR004299">
    <property type="entry name" value="MBOAT_fam"/>
</dbReference>
<dbReference type="InterPro" id="IPR051085">
    <property type="entry name" value="MB_O-acyltransferase"/>
</dbReference>
<keyword evidence="7 9" id="KW-0012">Acyltransferase</keyword>
<evidence type="ECO:0000256" key="7">
    <source>
        <dbReference type="PIRNR" id="PIRNR016636"/>
    </source>
</evidence>
<keyword evidence="6 7" id="KW-0472">Membrane</keyword>
<accession>A0A1H3XMY1</accession>